<keyword evidence="2" id="KW-1185">Reference proteome</keyword>
<proteinExistence type="predicted"/>
<accession>A0ABY1M1M3</accession>
<organism evidence="1 2">
    <name type="scientific">Paenibacillus barengoltzii J12</name>
    <dbReference type="NCBI Taxonomy" id="935846"/>
    <lineage>
        <taxon>Bacteria</taxon>
        <taxon>Bacillati</taxon>
        <taxon>Bacillota</taxon>
        <taxon>Bacilli</taxon>
        <taxon>Bacillales</taxon>
        <taxon>Paenibacillaceae</taxon>
        <taxon>Paenibacillus</taxon>
    </lineage>
</organism>
<name>A0ABY1M1M3_9BACL</name>
<protein>
    <submittedName>
        <fullName evidence="1">Uncharacterized protein</fullName>
    </submittedName>
</protein>
<gene>
    <name evidence="1" type="ORF">SAMN02744124_03664</name>
</gene>
<evidence type="ECO:0000313" key="1">
    <source>
        <dbReference type="EMBL" id="SMF55450.1"/>
    </source>
</evidence>
<dbReference type="EMBL" id="FXAE01000049">
    <property type="protein sequence ID" value="SMF55450.1"/>
    <property type="molecule type" value="Genomic_DNA"/>
</dbReference>
<comment type="caution">
    <text evidence="1">The sequence shown here is derived from an EMBL/GenBank/DDBJ whole genome shotgun (WGS) entry which is preliminary data.</text>
</comment>
<dbReference type="Proteomes" id="UP000192939">
    <property type="component" value="Unassembled WGS sequence"/>
</dbReference>
<evidence type="ECO:0000313" key="2">
    <source>
        <dbReference type="Proteomes" id="UP000192939"/>
    </source>
</evidence>
<reference evidence="1 2" key="1">
    <citation type="submission" date="2017-04" db="EMBL/GenBank/DDBJ databases">
        <authorList>
            <person name="Varghese N."/>
            <person name="Submissions S."/>
        </authorList>
    </citation>
    <scope>NUCLEOTIDE SEQUENCE [LARGE SCALE GENOMIC DNA]</scope>
    <source>
        <strain evidence="1 2">J12</strain>
    </source>
</reference>
<sequence length="106" mass="12257">MFMEANADRDDVSYVTGHAFRCVSSLNQVLYALNGRYCLNEKRAVRNIQSFAIRPERYKERLDGVYAKLGPDPKGIRESIQELRRLIDEVNELAKTSTGRKPDEYE</sequence>